<evidence type="ECO:0000259" key="12">
    <source>
        <dbReference type="PROSITE" id="PS50853"/>
    </source>
</evidence>
<feature type="region of interest" description="Disordered" evidence="7">
    <location>
        <begin position="591"/>
        <end position="612"/>
    </location>
</feature>
<dbReference type="PANTHER" id="PTHR19134">
    <property type="entry name" value="RECEPTOR-TYPE TYROSINE-PROTEIN PHOSPHATASE"/>
    <property type="match status" value="1"/>
</dbReference>
<dbReference type="InterPro" id="IPR000387">
    <property type="entry name" value="Tyr_Pase_dom"/>
</dbReference>
<dbReference type="PROSITE" id="PS50055">
    <property type="entry name" value="TYR_PHOSPHATASE_PTP"/>
    <property type="match status" value="1"/>
</dbReference>
<dbReference type="PROSITE" id="PS50056">
    <property type="entry name" value="TYR_PHOSPHATASE_2"/>
    <property type="match status" value="1"/>
</dbReference>
<feature type="transmembrane region" description="Helical" evidence="8">
    <location>
        <begin position="157"/>
        <end position="177"/>
    </location>
</feature>
<evidence type="ECO:0000256" key="8">
    <source>
        <dbReference type="SAM" id="Phobius"/>
    </source>
</evidence>
<keyword evidence="2 9" id="KW-0732">Signal</keyword>
<dbReference type="eggNOG" id="KOG4228">
    <property type="taxonomic scope" value="Eukaryota"/>
</dbReference>
<keyword evidence="8" id="KW-1133">Transmembrane helix</keyword>
<dbReference type="GO" id="GO:0016020">
    <property type="term" value="C:membrane"/>
    <property type="evidence" value="ECO:0007669"/>
    <property type="project" value="UniProtKB-SubCell"/>
</dbReference>
<evidence type="ECO:0000256" key="2">
    <source>
        <dbReference type="ARBA" id="ARBA00022729"/>
    </source>
</evidence>
<dbReference type="SMART" id="SM00194">
    <property type="entry name" value="PTPc"/>
    <property type="match status" value="1"/>
</dbReference>
<dbReference type="STRING" id="6211.A0A068YNI9"/>
<dbReference type="EMBL" id="LN902848">
    <property type="protein sequence ID" value="CDS43702.1"/>
    <property type="molecule type" value="Genomic_DNA"/>
</dbReference>
<dbReference type="PROSITE" id="PS50853">
    <property type="entry name" value="FN3"/>
    <property type="match status" value="1"/>
</dbReference>
<feature type="compositionally biased region" description="Pro residues" evidence="7">
    <location>
        <begin position="602"/>
        <end position="612"/>
    </location>
</feature>
<accession>A0A068YNI9</accession>
<keyword evidence="13" id="KW-0675">Receptor</keyword>
<dbReference type="InterPro" id="IPR029021">
    <property type="entry name" value="Prot-tyrosine_phosphatase-like"/>
</dbReference>
<feature type="signal peptide" evidence="9">
    <location>
        <begin position="1"/>
        <end position="22"/>
    </location>
</feature>
<dbReference type="PROSITE" id="PS00383">
    <property type="entry name" value="TYR_PHOSPHATASE_1"/>
    <property type="match status" value="1"/>
</dbReference>
<dbReference type="SUPFAM" id="SSF52799">
    <property type="entry name" value="(Phosphotyrosine protein) phosphatases II"/>
    <property type="match status" value="1"/>
</dbReference>
<keyword evidence="5 8" id="KW-0472">Membrane</keyword>
<dbReference type="InterPro" id="IPR003595">
    <property type="entry name" value="Tyr_Pase_cat"/>
</dbReference>
<dbReference type="InterPro" id="IPR003961">
    <property type="entry name" value="FN3_dom"/>
</dbReference>
<dbReference type="Gene3D" id="2.60.40.10">
    <property type="entry name" value="Immunoglobulins"/>
    <property type="match status" value="1"/>
</dbReference>
<evidence type="ECO:0000256" key="5">
    <source>
        <dbReference type="ARBA" id="ARBA00023136"/>
    </source>
</evidence>
<feature type="domain" description="Tyrosine-protein phosphatase" evidence="10">
    <location>
        <begin position="240"/>
        <end position="561"/>
    </location>
</feature>
<dbReference type="Proteomes" id="UP000017246">
    <property type="component" value="Unassembled WGS sequence"/>
</dbReference>
<dbReference type="SUPFAM" id="SSF49265">
    <property type="entry name" value="Fibronectin type III"/>
    <property type="match status" value="1"/>
</dbReference>
<evidence type="ECO:0000313" key="14">
    <source>
        <dbReference type="Proteomes" id="UP000017246"/>
    </source>
</evidence>
<dbReference type="InterPro" id="IPR036116">
    <property type="entry name" value="FN3_sf"/>
</dbReference>
<proteinExistence type="predicted"/>
<dbReference type="SMART" id="SM00404">
    <property type="entry name" value="PTPc_motif"/>
    <property type="match status" value="1"/>
</dbReference>
<keyword evidence="8" id="KW-0812">Transmembrane</keyword>
<keyword evidence="14" id="KW-1185">Reference proteome</keyword>
<evidence type="ECO:0000259" key="11">
    <source>
        <dbReference type="PROSITE" id="PS50056"/>
    </source>
</evidence>
<dbReference type="InterPro" id="IPR000242">
    <property type="entry name" value="PTP_cat"/>
</dbReference>
<evidence type="ECO:0000256" key="9">
    <source>
        <dbReference type="SAM" id="SignalP"/>
    </source>
</evidence>
<dbReference type="GO" id="GO:0004725">
    <property type="term" value="F:protein tyrosine phosphatase activity"/>
    <property type="evidence" value="ECO:0007669"/>
    <property type="project" value="UniProtKB-EC"/>
</dbReference>
<name>A0A068YNI9_ECHMU</name>
<comment type="subcellular location">
    <subcellularLocation>
        <location evidence="1">Membrane</location>
        <topology evidence="1">Single-pass membrane protein</topology>
    </subcellularLocation>
</comment>
<organism evidence="13 14">
    <name type="scientific">Echinococcus multilocularis</name>
    <name type="common">Fox tapeworm</name>
    <dbReference type="NCBI Taxonomy" id="6211"/>
    <lineage>
        <taxon>Eukaryota</taxon>
        <taxon>Metazoa</taxon>
        <taxon>Spiralia</taxon>
        <taxon>Lophotrochozoa</taxon>
        <taxon>Platyhelminthes</taxon>
        <taxon>Cestoda</taxon>
        <taxon>Eucestoda</taxon>
        <taxon>Cyclophyllidea</taxon>
        <taxon>Taeniidae</taxon>
        <taxon>Echinococcus</taxon>
    </lineage>
</organism>
<gene>
    <name evidence="13" type="ORF">EmuJ_001149700</name>
</gene>
<evidence type="ECO:0000313" key="13">
    <source>
        <dbReference type="EMBL" id="CDS43702.1"/>
    </source>
</evidence>
<sequence length="612" mass="68078">MNACFWSIICLYLASLVGICLCQNEDFTQLPEIIKDNLNSITTTTPPPELLVPLNLTLKTRTHNSIEATWDLLPNASTPHRYTYTVCAKPEKSTEGLMVCCYTSKTNSCTVTHLIANTAYNVTIDACLTQNPKLCSLKSEPLVVQTKRTSKDPLPKILLGIFIPLIIIILLVLLFVFRKRIPFIRDLFDKESTAEDGESPPFPIEYYAPPGPGTLSNVPPPIPIENFAANLRVLNANNGFQALFQTLNSLAASEIEEKYRLTKVAAAQNGNRNRYSDMPPCEFSPCNVVPMRIYFIRLIRPLLISDDQSLVLVGRPWSTVINDPQSQITVSEVEKGYVNASYVRRPEYGSGGEALVSSFSTRPAYIATQGPLKSTVTDFLTMVCQQRCPLIIMLCQSIEDGKIKCTQYWPDGMTSTFESEKCTVEVRKESEENLGSVIRRELKIHPSSEASPWTVTQFHYTGWVDNSVPNVESFYNLVVMQNDFSAEHPMGVECGPTVVHCSAGVGRTGTFMAARFLLDRLRTNPQNVDIVGTVLAMRKWRPNLVQVWSQLQFLYDFVDSCLGKENLGVKPIAPGPKALPAAPSAEYQNIGEQSAMNALEPTRPPVPPKRNP</sequence>
<dbReference type="InterPro" id="IPR050348">
    <property type="entry name" value="Protein-Tyr_Phosphatase"/>
</dbReference>
<dbReference type="AlphaFoldDB" id="A0A068YNI9"/>
<dbReference type="OMA" id="TRTHNSI"/>
<dbReference type="Gene3D" id="3.90.190.10">
    <property type="entry name" value="Protein tyrosine phosphatase superfamily"/>
    <property type="match status" value="1"/>
</dbReference>
<evidence type="ECO:0000256" key="4">
    <source>
        <dbReference type="ARBA" id="ARBA00022912"/>
    </source>
</evidence>
<dbReference type="InterPro" id="IPR013783">
    <property type="entry name" value="Ig-like_fold"/>
</dbReference>
<dbReference type="CDD" id="cd00063">
    <property type="entry name" value="FN3"/>
    <property type="match status" value="1"/>
</dbReference>
<dbReference type="Pfam" id="PF00102">
    <property type="entry name" value="Y_phosphatase"/>
    <property type="match status" value="1"/>
</dbReference>
<dbReference type="PANTHER" id="PTHR19134:SF449">
    <property type="entry name" value="TYROSINE-PROTEIN PHOSPHATASE 1"/>
    <property type="match status" value="1"/>
</dbReference>
<evidence type="ECO:0000256" key="6">
    <source>
        <dbReference type="ARBA" id="ARBA00051722"/>
    </source>
</evidence>
<keyword evidence="4" id="KW-0904">Protein phosphatase</keyword>
<evidence type="ECO:0000259" key="10">
    <source>
        <dbReference type="PROSITE" id="PS50055"/>
    </source>
</evidence>
<evidence type="ECO:0000256" key="7">
    <source>
        <dbReference type="SAM" id="MobiDB-lite"/>
    </source>
</evidence>
<dbReference type="InterPro" id="IPR016130">
    <property type="entry name" value="Tyr_Pase_AS"/>
</dbReference>
<protein>
    <submittedName>
        <fullName evidence="13">Receptor type tyrosine protein phosphatase O</fullName>
    </submittedName>
</protein>
<feature type="domain" description="Fibronectin type-III" evidence="12">
    <location>
        <begin position="52"/>
        <end position="149"/>
    </location>
</feature>
<feature type="chain" id="PRO_5009741835" evidence="9">
    <location>
        <begin position="23"/>
        <end position="612"/>
    </location>
</feature>
<keyword evidence="3" id="KW-0378">Hydrolase</keyword>
<dbReference type="PRINTS" id="PR00700">
    <property type="entry name" value="PRTYPHPHTASE"/>
</dbReference>
<evidence type="ECO:0000256" key="3">
    <source>
        <dbReference type="ARBA" id="ARBA00022801"/>
    </source>
</evidence>
<reference evidence="13" key="1">
    <citation type="journal article" date="2013" name="Nature">
        <title>The genomes of four tapeworm species reveal adaptations to parasitism.</title>
        <authorList>
            <person name="Tsai I.J."/>
            <person name="Zarowiecki M."/>
            <person name="Holroyd N."/>
            <person name="Garciarrubio A."/>
            <person name="Sanchez-Flores A."/>
            <person name="Brooks K.L."/>
            <person name="Tracey A."/>
            <person name="Bobes R.J."/>
            <person name="Fragoso G."/>
            <person name="Sciutto E."/>
            <person name="Aslett M."/>
            <person name="Beasley H."/>
            <person name="Bennett H.M."/>
            <person name="Cai J."/>
            <person name="Camicia F."/>
            <person name="Clark R."/>
            <person name="Cucher M."/>
            <person name="De Silva N."/>
            <person name="Day T.A."/>
            <person name="Deplazes P."/>
            <person name="Estrada K."/>
            <person name="Fernandez C."/>
            <person name="Holland P.W."/>
            <person name="Hou J."/>
            <person name="Hu S."/>
            <person name="Huckvale T."/>
            <person name="Hung S.S."/>
            <person name="Kamenetzky L."/>
            <person name="Keane J.A."/>
            <person name="Kiss F."/>
            <person name="Koziol U."/>
            <person name="Lambert O."/>
            <person name="Liu K."/>
            <person name="Luo X."/>
            <person name="Luo Y."/>
            <person name="Macchiaroli N."/>
            <person name="Nichol S."/>
            <person name="Paps J."/>
            <person name="Parkinson J."/>
            <person name="Pouchkina-Stantcheva N."/>
            <person name="Riddiford N."/>
            <person name="Rosenzvit M."/>
            <person name="Salinas G."/>
            <person name="Wasmuth J.D."/>
            <person name="Zamanian M."/>
            <person name="Zheng Y."/>
            <person name="Cai X."/>
            <person name="Soberon X."/>
            <person name="Olson P.D."/>
            <person name="Laclette J.P."/>
            <person name="Brehm K."/>
            <person name="Berriman M."/>
            <person name="Garciarrubio A."/>
            <person name="Bobes R.J."/>
            <person name="Fragoso G."/>
            <person name="Sanchez-Flores A."/>
            <person name="Estrada K."/>
            <person name="Cevallos M.A."/>
            <person name="Morett E."/>
            <person name="Gonzalez V."/>
            <person name="Portillo T."/>
            <person name="Ochoa-Leyva A."/>
            <person name="Jose M.V."/>
            <person name="Sciutto E."/>
            <person name="Landa A."/>
            <person name="Jimenez L."/>
            <person name="Valdes V."/>
            <person name="Carrero J.C."/>
            <person name="Larralde C."/>
            <person name="Morales-Montor J."/>
            <person name="Limon-Lason J."/>
            <person name="Soberon X."/>
            <person name="Laclette J.P."/>
        </authorList>
    </citation>
    <scope>NUCLEOTIDE SEQUENCE [LARGE SCALE GENOMIC DNA]</scope>
</reference>
<dbReference type="CDD" id="cd00047">
    <property type="entry name" value="PTPc"/>
    <property type="match status" value="1"/>
</dbReference>
<evidence type="ECO:0000256" key="1">
    <source>
        <dbReference type="ARBA" id="ARBA00004167"/>
    </source>
</evidence>
<comment type="catalytic activity">
    <reaction evidence="6">
        <text>O-phospho-L-tyrosyl-[protein] + H2O = L-tyrosyl-[protein] + phosphate</text>
        <dbReference type="Rhea" id="RHEA:10684"/>
        <dbReference type="Rhea" id="RHEA-COMP:10136"/>
        <dbReference type="Rhea" id="RHEA-COMP:20101"/>
        <dbReference type="ChEBI" id="CHEBI:15377"/>
        <dbReference type="ChEBI" id="CHEBI:43474"/>
        <dbReference type="ChEBI" id="CHEBI:46858"/>
        <dbReference type="ChEBI" id="CHEBI:61978"/>
        <dbReference type="EC" id="3.1.3.48"/>
    </reaction>
</comment>
<dbReference type="OrthoDB" id="9979034at2759"/>
<feature type="domain" description="Tyrosine specific protein phosphatases" evidence="11">
    <location>
        <begin position="472"/>
        <end position="552"/>
    </location>
</feature>
<reference evidence="13" key="2">
    <citation type="submission" date="2015-11" db="EMBL/GenBank/DDBJ databases">
        <authorList>
            <person name="Zhang Y."/>
            <person name="Guo Z."/>
        </authorList>
    </citation>
    <scope>NUCLEOTIDE SEQUENCE</scope>
</reference>